<dbReference type="GO" id="GO:0043571">
    <property type="term" value="P:maintenance of CRISPR repeat elements"/>
    <property type="evidence" value="ECO:0007669"/>
    <property type="project" value="InterPro"/>
</dbReference>
<dbReference type="Proteomes" id="UP000253805">
    <property type="component" value="Unassembled WGS sequence"/>
</dbReference>
<protein>
    <submittedName>
        <fullName evidence="1">Type I-C CRISPR-associated protein Cas7/Csd2</fullName>
    </submittedName>
</protein>
<dbReference type="Pfam" id="PF05107">
    <property type="entry name" value="Cas_Cas7"/>
    <property type="match status" value="1"/>
</dbReference>
<name>A0A369NWC9_9ACTN</name>
<reference evidence="1 2" key="1">
    <citation type="journal article" date="2018" name="Elife">
        <title>Discovery and characterization of a prevalent human gut bacterial enzyme sufficient for the inactivation of a family of plant toxins.</title>
        <authorList>
            <person name="Koppel N."/>
            <person name="Bisanz J.E."/>
            <person name="Pandelia M.E."/>
            <person name="Turnbaugh P.J."/>
            <person name="Balskus E.P."/>
        </authorList>
    </citation>
    <scope>NUCLEOTIDE SEQUENCE [LARGE SCALE GENOMIC DNA]</scope>
    <source>
        <strain evidence="1 2">OB21 GAM 11</strain>
    </source>
</reference>
<proteinExistence type="predicted"/>
<dbReference type="InterPro" id="IPR013418">
    <property type="entry name" value="CRISPR-assoc_prot_Cas7/Csd2"/>
</dbReference>
<dbReference type="AlphaFoldDB" id="A0A369NWC9"/>
<accession>A0A369NWC9</accession>
<gene>
    <name evidence="1" type="primary">cas7c</name>
    <name evidence="1" type="ORF">C1850_09080</name>
</gene>
<sequence>MTEPIQNRFDFVLFFDVKNGNPNGDPDAGNMPRIDPETGHGIVSDVCLKRKVRNYVDLVKGQDVDGPDVAEGELGYKIYVQEGAVLNERNKKAYVHYDMKPSEKKLPKGEQDRLKVTKFMCDNFFDIRSFGAVMTTGVNCGQVRGPIQMCFAESVDPVMPMEMSITRMAVTKEEDAEKERTMGRKQYIPYGLYRVEGFVSASLAEKTGFSQEDLDLFFSALMNMFENDRSAARGLMSSRKLFVFKHESKLGNAPAHRLFEAVKVNRLIPDAQEARSFSDYAIEVGDIPEGVELIELF</sequence>
<evidence type="ECO:0000313" key="2">
    <source>
        <dbReference type="Proteomes" id="UP000253805"/>
    </source>
</evidence>
<comment type="caution">
    <text evidence="1">The sequence shown here is derived from an EMBL/GenBank/DDBJ whole genome shotgun (WGS) entry which is preliminary data.</text>
</comment>
<evidence type="ECO:0000313" key="1">
    <source>
        <dbReference type="EMBL" id="RDC42864.1"/>
    </source>
</evidence>
<dbReference type="RefSeq" id="WP_114549444.1">
    <property type="nucleotide sequence ID" value="NZ_PPUT01000024.1"/>
</dbReference>
<dbReference type="InterPro" id="IPR006482">
    <property type="entry name" value="Cas7_Csh2/Csh2"/>
</dbReference>
<dbReference type="EMBL" id="PPUT01000024">
    <property type="protein sequence ID" value="RDC42864.1"/>
    <property type="molecule type" value="Genomic_DNA"/>
</dbReference>
<dbReference type="CDD" id="cd09689">
    <property type="entry name" value="Cas7_I-C"/>
    <property type="match status" value="1"/>
</dbReference>
<dbReference type="NCBIfam" id="TIGR02589">
    <property type="entry name" value="cas_Csd2"/>
    <property type="match status" value="1"/>
</dbReference>
<organism evidence="1 2">
    <name type="scientific">Adlercreutzia equolifaciens subsp. celatus</name>
    <dbReference type="NCBI Taxonomy" id="394340"/>
    <lineage>
        <taxon>Bacteria</taxon>
        <taxon>Bacillati</taxon>
        <taxon>Actinomycetota</taxon>
        <taxon>Coriobacteriia</taxon>
        <taxon>Eggerthellales</taxon>
        <taxon>Eggerthellaceae</taxon>
        <taxon>Adlercreutzia</taxon>
    </lineage>
</organism>
<dbReference type="NCBIfam" id="TIGR01595">
    <property type="entry name" value="cas_CT1132"/>
    <property type="match status" value="1"/>
</dbReference>